<evidence type="ECO:0000313" key="2">
    <source>
        <dbReference type="EMBL" id="ANB10266.1"/>
    </source>
</evidence>
<reference evidence="3" key="1">
    <citation type="submission" date="2015-10" db="EMBL/GenBank/DDBJ databases">
        <title>Complete genome sequence of Streptomyces ambofaciens DSM 40697.</title>
        <authorList>
            <person name="Thibessard A."/>
            <person name="Leblond P."/>
        </authorList>
    </citation>
    <scope>NUCLEOTIDE SEQUENCE [LARGE SCALE GENOMIC DNA]</scope>
    <source>
        <strain evidence="3">DSM 40697</strain>
    </source>
</reference>
<organism evidence="2 3">
    <name type="scientific">Streptomyces ambofaciens</name>
    <dbReference type="NCBI Taxonomy" id="1889"/>
    <lineage>
        <taxon>Bacteria</taxon>
        <taxon>Bacillati</taxon>
        <taxon>Actinomycetota</taxon>
        <taxon>Actinomycetes</taxon>
        <taxon>Kitasatosporales</taxon>
        <taxon>Streptomycetaceae</taxon>
        <taxon>Streptomyces</taxon>
    </lineage>
</organism>
<gene>
    <name evidence="2" type="ORF">SAM40697_6313</name>
</gene>
<dbReference type="Proteomes" id="UP000076720">
    <property type="component" value="Chromosome"/>
</dbReference>
<proteinExistence type="predicted"/>
<evidence type="ECO:0000256" key="1">
    <source>
        <dbReference type="SAM" id="MobiDB-lite"/>
    </source>
</evidence>
<keyword evidence="3" id="KW-1185">Reference proteome</keyword>
<protein>
    <submittedName>
        <fullName evidence="2">Uncharacterized protein</fullName>
    </submittedName>
</protein>
<accession>A0ABN4PFN0</accession>
<dbReference type="EMBL" id="CP012949">
    <property type="protein sequence ID" value="ANB10266.1"/>
    <property type="molecule type" value="Genomic_DNA"/>
</dbReference>
<dbReference type="RefSeq" id="WP_063484000.1">
    <property type="nucleotide sequence ID" value="NZ_CP012949.1"/>
</dbReference>
<sequence length="75" mass="8192">MGERQDREWVAMTPGDFDLEAPLVLNVGTGPAPVPAEPDEYGTAPLFGDWDPAPAPSAPRRKRRGRSCAAQERLF</sequence>
<reference evidence="2 3" key="2">
    <citation type="journal article" date="2016" name="Genome Announc.">
        <title>Complete Genome Sequence of Streptomyces ambofaciens DSM 40697, a Paradigm for Genome Plasticity Studies.</title>
        <authorList>
            <person name="Thibessard A."/>
            <person name="Leblond P."/>
        </authorList>
    </citation>
    <scope>NUCLEOTIDE SEQUENCE [LARGE SCALE GENOMIC DNA]</scope>
    <source>
        <strain evidence="2 3">DSM 40697</strain>
    </source>
</reference>
<evidence type="ECO:0000313" key="3">
    <source>
        <dbReference type="Proteomes" id="UP000076720"/>
    </source>
</evidence>
<feature type="region of interest" description="Disordered" evidence="1">
    <location>
        <begin position="30"/>
        <end position="75"/>
    </location>
</feature>
<name>A0ABN4PFN0_STRAM</name>